<evidence type="ECO:0000259" key="5">
    <source>
        <dbReference type="Pfam" id="PF00149"/>
    </source>
</evidence>
<dbReference type="GO" id="GO:0008253">
    <property type="term" value="F:5'-nucleotidase activity"/>
    <property type="evidence" value="ECO:0007669"/>
    <property type="project" value="TreeGrafter"/>
</dbReference>
<organism evidence="7 8">
    <name type="scientific">Brachybacterium phenoliresistens</name>
    <dbReference type="NCBI Taxonomy" id="396014"/>
    <lineage>
        <taxon>Bacteria</taxon>
        <taxon>Bacillati</taxon>
        <taxon>Actinomycetota</taxon>
        <taxon>Actinomycetes</taxon>
        <taxon>Micrococcales</taxon>
        <taxon>Dermabacteraceae</taxon>
        <taxon>Brachybacterium</taxon>
    </lineage>
</organism>
<feature type="transmembrane region" description="Helical" evidence="3">
    <location>
        <begin position="774"/>
        <end position="794"/>
    </location>
</feature>
<dbReference type="Pfam" id="PF02872">
    <property type="entry name" value="5_nucleotid_C"/>
    <property type="match status" value="1"/>
</dbReference>
<evidence type="ECO:0000256" key="4">
    <source>
        <dbReference type="SAM" id="SignalP"/>
    </source>
</evidence>
<feature type="region of interest" description="Disordered" evidence="2">
    <location>
        <begin position="681"/>
        <end position="765"/>
    </location>
</feature>
<evidence type="ECO:0000256" key="2">
    <source>
        <dbReference type="SAM" id="MobiDB-lite"/>
    </source>
</evidence>
<dbReference type="eggNOG" id="COG0737">
    <property type="taxonomic scope" value="Bacteria"/>
</dbReference>
<evidence type="ECO:0000256" key="3">
    <source>
        <dbReference type="SAM" id="Phobius"/>
    </source>
</evidence>
<keyword evidence="3" id="KW-0812">Transmembrane</keyword>
<name>Z9JUI5_9MICO</name>
<feature type="signal peptide" evidence="4">
    <location>
        <begin position="1"/>
        <end position="36"/>
    </location>
</feature>
<sequence length="801" mass="83404">MTAFSARSAARSTMAGLALAALALAPGALAPSAADAAQTGDQVTLYDINDFHGHLSQGRALACTLTQARADVPNSTLISSGDNIGGSEFASFLQQDNPTIDFLNALGLTASAAGNHEFDQGYDDLVGRVADRADFDYLAANVYTADGSRALDAYSIVEAGDVKVAVVGAVTASTPSLVSPGGIEGLEFRDPVDSVNTAIDELDASGADYDVLVVTYHEGADVSASAPGEAPETDSAVFRKIVEETSPEADAIYTAHTHKTYAYEAPVPGQDGEVRPIIQTGNYGVALSQLTLELGADGDWDATAEGNQLLDVGAAPLEQCDADADPAYLEAAGIADQAIEDAAGPAAEPVGEIAADLTTAWDPSVAAYQDGVWTATGPTGGSTKGDDRGSESSLSNMIADSMVWATHQDSYSGTAATIGVMNPGGVRAELWYAADGEEGDGVVTFAEANGVVPFANNLSTVDLTGAQVKELLEDQWQRDEDGEIPSRPFLALGLSDNVDYVYDSTLPERERILSITVDGEPLDLEATYTVVAASFLTEGGDNFWTFQEGTNRTDTGILDRDAFAEYLTAHEGIEPSFAQRGTEVQELQRGTQDGEGSTPIIWRFSQFESRSLGAPQIQSVQVTVGDQTYEAPYEADASTGELAAVVELDEWFCLPAGTHEATVTALPETGTRVPALTLEVESTGDAPADCGTEPTEPTEPTDPEPTEPEPTQPADPEPTQPSDPEPSEEPSAQPTDDATGDPTTAPVVTPVDPGAGDIDAGSDRDDLARTGAEIAPFAIGAAVLLLAGIGALTARRRLGRR</sequence>
<dbReference type="SUPFAM" id="SSF55816">
    <property type="entry name" value="5'-nucleotidase (syn. UDP-sugar hydrolase), C-terminal domain"/>
    <property type="match status" value="1"/>
</dbReference>
<protein>
    <submittedName>
        <fullName evidence="7">5'-nucleotidase</fullName>
    </submittedName>
</protein>
<keyword evidence="3" id="KW-0472">Membrane</keyword>
<dbReference type="PANTHER" id="PTHR11575">
    <property type="entry name" value="5'-NUCLEOTIDASE-RELATED"/>
    <property type="match status" value="1"/>
</dbReference>
<dbReference type="SUPFAM" id="SSF56300">
    <property type="entry name" value="Metallo-dependent phosphatases"/>
    <property type="match status" value="1"/>
</dbReference>
<dbReference type="PATRIC" id="fig|396014.3.peg.1664"/>
<keyword evidence="1 4" id="KW-0732">Signal</keyword>
<dbReference type="Pfam" id="PF00149">
    <property type="entry name" value="Metallophos"/>
    <property type="match status" value="1"/>
</dbReference>
<dbReference type="Gene3D" id="3.90.780.10">
    <property type="entry name" value="5'-Nucleotidase, C-terminal domain"/>
    <property type="match status" value="1"/>
</dbReference>
<dbReference type="EMBL" id="JDYK01000007">
    <property type="protein sequence ID" value="EWS81427.1"/>
    <property type="molecule type" value="Genomic_DNA"/>
</dbReference>
<dbReference type="InterPro" id="IPR004843">
    <property type="entry name" value="Calcineurin-like_PHP"/>
</dbReference>
<dbReference type="HOGENOM" id="CLU_005854_5_0_11"/>
<feature type="domain" description="Calcineurin-like phosphoesterase" evidence="5">
    <location>
        <begin position="48"/>
        <end position="259"/>
    </location>
</feature>
<evidence type="ECO:0000313" key="8">
    <source>
        <dbReference type="Proteomes" id="UP000023067"/>
    </source>
</evidence>
<dbReference type="InterPro" id="IPR029052">
    <property type="entry name" value="Metallo-depent_PP-like"/>
</dbReference>
<dbReference type="GO" id="GO:0030288">
    <property type="term" value="C:outer membrane-bounded periplasmic space"/>
    <property type="evidence" value="ECO:0007669"/>
    <property type="project" value="TreeGrafter"/>
</dbReference>
<dbReference type="STRING" id="396014.BF93_16600"/>
<dbReference type="GO" id="GO:0009166">
    <property type="term" value="P:nucleotide catabolic process"/>
    <property type="evidence" value="ECO:0007669"/>
    <property type="project" value="InterPro"/>
</dbReference>
<feature type="compositionally biased region" description="Low complexity" evidence="2">
    <location>
        <begin position="729"/>
        <end position="757"/>
    </location>
</feature>
<evidence type="ECO:0000256" key="1">
    <source>
        <dbReference type="ARBA" id="ARBA00022729"/>
    </source>
</evidence>
<dbReference type="Gene3D" id="3.60.21.10">
    <property type="match status" value="1"/>
</dbReference>
<dbReference type="RefSeq" id="WP_051486721.1">
    <property type="nucleotide sequence ID" value="NZ_KK069992.1"/>
</dbReference>
<reference evidence="7 8" key="1">
    <citation type="submission" date="2014-02" db="EMBL/GenBank/DDBJ databases">
        <title>Genome sequence of Brachybacterium phenoliresistens strain W13A50.</title>
        <authorList>
            <person name="Wang X."/>
        </authorList>
    </citation>
    <scope>NUCLEOTIDE SEQUENCE [LARGE SCALE GENOMIC DNA]</scope>
    <source>
        <strain evidence="7 8">W13A50</strain>
    </source>
</reference>
<dbReference type="GO" id="GO:0008768">
    <property type="term" value="F:UDP-sugar diphosphatase activity"/>
    <property type="evidence" value="ECO:0007669"/>
    <property type="project" value="TreeGrafter"/>
</dbReference>
<dbReference type="InterPro" id="IPR006179">
    <property type="entry name" value="5_nucleotidase/apyrase"/>
</dbReference>
<dbReference type="InterPro" id="IPR036907">
    <property type="entry name" value="5'-Nucleotdase_C_sf"/>
</dbReference>
<dbReference type="PANTHER" id="PTHR11575:SF24">
    <property type="entry name" value="5'-NUCLEOTIDASE"/>
    <property type="match status" value="1"/>
</dbReference>
<evidence type="ECO:0000259" key="6">
    <source>
        <dbReference type="Pfam" id="PF02872"/>
    </source>
</evidence>
<evidence type="ECO:0000313" key="7">
    <source>
        <dbReference type="EMBL" id="EWS81427.1"/>
    </source>
</evidence>
<dbReference type="Proteomes" id="UP000023067">
    <property type="component" value="Unassembled WGS sequence"/>
</dbReference>
<dbReference type="AlphaFoldDB" id="Z9JUI5"/>
<accession>Z9JUI5</accession>
<feature type="compositionally biased region" description="Pro residues" evidence="2">
    <location>
        <begin position="708"/>
        <end position="724"/>
    </location>
</feature>
<feature type="chain" id="PRO_5004992607" evidence="4">
    <location>
        <begin position="37"/>
        <end position="801"/>
    </location>
</feature>
<dbReference type="InterPro" id="IPR008334">
    <property type="entry name" value="5'-Nucleotdase_C"/>
</dbReference>
<dbReference type="OrthoDB" id="1016457at2"/>
<comment type="caution">
    <text evidence="7">The sequence shown here is derived from an EMBL/GenBank/DDBJ whole genome shotgun (WGS) entry which is preliminary data.</text>
</comment>
<keyword evidence="3" id="KW-1133">Transmembrane helix</keyword>
<dbReference type="PRINTS" id="PR01607">
    <property type="entry name" value="APYRASEFAMLY"/>
</dbReference>
<gene>
    <name evidence="7" type="ORF">BF93_16600</name>
</gene>
<keyword evidence="8" id="KW-1185">Reference proteome</keyword>
<proteinExistence type="predicted"/>
<feature type="domain" description="5'-Nucleotidase C-terminal" evidence="6">
    <location>
        <begin position="384"/>
        <end position="547"/>
    </location>
</feature>